<dbReference type="EMBL" id="GGEC01062036">
    <property type="protein sequence ID" value="MBX42520.1"/>
    <property type="molecule type" value="Transcribed_RNA"/>
</dbReference>
<name>A0A2P2NJC4_RHIMU</name>
<organism evidence="2">
    <name type="scientific">Rhizophora mucronata</name>
    <name type="common">Asiatic mangrove</name>
    <dbReference type="NCBI Taxonomy" id="61149"/>
    <lineage>
        <taxon>Eukaryota</taxon>
        <taxon>Viridiplantae</taxon>
        <taxon>Streptophyta</taxon>
        <taxon>Embryophyta</taxon>
        <taxon>Tracheophyta</taxon>
        <taxon>Spermatophyta</taxon>
        <taxon>Magnoliopsida</taxon>
        <taxon>eudicotyledons</taxon>
        <taxon>Gunneridae</taxon>
        <taxon>Pentapetalae</taxon>
        <taxon>rosids</taxon>
        <taxon>fabids</taxon>
        <taxon>Malpighiales</taxon>
        <taxon>Rhizophoraceae</taxon>
        <taxon>Rhizophora</taxon>
    </lineage>
</organism>
<reference evidence="2" key="1">
    <citation type="submission" date="2018-02" db="EMBL/GenBank/DDBJ databases">
        <title>Rhizophora mucronata_Transcriptome.</title>
        <authorList>
            <person name="Meera S.P."/>
            <person name="Sreeshan A."/>
            <person name="Augustine A."/>
        </authorList>
    </citation>
    <scope>NUCLEOTIDE SEQUENCE</scope>
    <source>
        <tissue evidence="2">Leaf</tissue>
    </source>
</reference>
<sequence>MPSENLFGICGLVVIFRNTCSVFYLHLVL</sequence>
<keyword evidence="1" id="KW-0812">Transmembrane</keyword>
<evidence type="ECO:0000256" key="1">
    <source>
        <dbReference type="SAM" id="Phobius"/>
    </source>
</evidence>
<keyword evidence="1" id="KW-1133">Transmembrane helix</keyword>
<protein>
    <submittedName>
        <fullName evidence="2">Uncharacterized protein</fullName>
    </submittedName>
</protein>
<accession>A0A2P2NJC4</accession>
<dbReference type="AlphaFoldDB" id="A0A2P2NJC4"/>
<feature type="transmembrane region" description="Helical" evidence="1">
    <location>
        <begin position="6"/>
        <end position="27"/>
    </location>
</feature>
<evidence type="ECO:0000313" key="2">
    <source>
        <dbReference type="EMBL" id="MBX42520.1"/>
    </source>
</evidence>
<proteinExistence type="predicted"/>
<keyword evidence="1" id="KW-0472">Membrane</keyword>